<evidence type="ECO:0000256" key="5">
    <source>
        <dbReference type="ARBA" id="ARBA00022692"/>
    </source>
</evidence>
<evidence type="ECO:0000256" key="3">
    <source>
        <dbReference type="ARBA" id="ARBA00012201"/>
    </source>
</evidence>
<keyword evidence="12 18" id="KW-0472">Membrane</keyword>
<evidence type="ECO:0000313" key="20">
    <source>
        <dbReference type="EMBL" id="ORV18370.1"/>
    </source>
</evidence>
<organism evidence="20 22">
    <name type="scientific">Mycobacterium celatum</name>
    <dbReference type="NCBI Taxonomy" id="28045"/>
    <lineage>
        <taxon>Bacteria</taxon>
        <taxon>Bacillati</taxon>
        <taxon>Actinomycetota</taxon>
        <taxon>Actinomycetes</taxon>
        <taxon>Mycobacteriales</taxon>
        <taxon>Mycobacteriaceae</taxon>
        <taxon>Mycobacterium</taxon>
    </lineage>
</organism>
<reference evidence="21 23" key="2">
    <citation type="journal article" date="2017" name="Infect. Genet. Evol.">
        <title>The new phylogeny of the genus Mycobacterium: The old and the news.</title>
        <authorList>
            <person name="Tortoli E."/>
            <person name="Fedrizzi T."/>
            <person name="Meehan C.J."/>
            <person name="Trovato A."/>
            <person name="Grottola A."/>
            <person name="Giacobazzi E."/>
            <person name="Serpini G.F."/>
            <person name="Tagliazucchi S."/>
            <person name="Fabio A."/>
            <person name="Bettua C."/>
            <person name="Bertorelli R."/>
            <person name="Frascaro F."/>
            <person name="De Sanctis V."/>
            <person name="Pecorari M."/>
            <person name="Jousson O."/>
            <person name="Segata N."/>
            <person name="Cirillo D.M."/>
        </authorList>
    </citation>
    <scope>NUCLEOTIDE SEQUENCE [LARGE SCALE GENOMIC DNA]</scope>
    <source>
        <strain evidence="21 23">NCTC 12882</strain>
    </source>
</reference>
<dbReference type="GO" id="GO:0004016">
    <property type="term" value="F:adenylate cyclase activity"/>
    <property type="evidence" value="ECO:0007669"/>
    <property type="project" value="UniProtKB-EC"/>
</dbReference>
<dbReference type="InterPro" id="IPR029787">
    <property type="entry name" value="Nucleotide_cyclase"/>
</dbReference>
<reference evidence="20 22" key="1">
    <citation type="submission" date="2016-01" db="EMBL/GenBank/DDBJ databases">
        <title>The new phylogeny of the genus Mycobacterium.</title>
        <authorList>
            <person name="Tarcisio F."/>
            <person name="Conor M."/>
            <person name="Antonella G."/>
            <person name="Elisabetta G."/>
            <person name="Giulia F.S."/>
            <person name="Sara T."/>
            <person name="Anna F."/>
            <person name="Clotilde B."/>
            <person name="Roberto B."/>
            <person name="Veronica D.S."/>
            <person name="Fabio R."/>
            <person name="Monica P."/>
            <person name="Olivier J."/>
            <person name="Enrico T."/>
            <person name="Nicola S."/>
        </authorList>
    </citation>
    <scope>NUCLEOTIDE SEQUENCE [LARGE SCALE GENOMIC DNA]</scope>
    <source>
        <strain evidence="20 22">DSM 44243</strain>
    </source>
</reference>
<evidence type="ECO:0000256" key="15">
    <source>
        <dbReference type="ARBA" id="ARBA00032637"/>
    </source>
</evidence>
<dbReference type="AlphaFoldDB" id="A0A1X1RV89"/>
<evidence type="ECO:0000313" key="23">
    <source>
        <dbReference type="Proteomes" id="UP000230971"/>
    </source>
</evidence>
<dbReference type="Pfam" id="PF00211">
    <property type="entry name" value="Guanylate_cyc"/>
    <property type="match status" value="1"/>
</dbReference>
<dbReference type="Gene3D" id="3.30.70.1230">
    <property type="entry name" value="Nucleotide cyclase"/>
    <property type="match status" value="1"/>
</dbReference>
<evidence type="ECO:0000256" key="16">
    <source>
        <dbReference type="ARBA" id="ARBA00064436"/>
    </source>
</evidence>
<comment type="caution">
    <text evidence="20">The sequence shown here is derived from an EMBL/GenBank/DDBJ whole genome shotgun (WGS) entry which is preliminary data.</text>
</comment>
<feature type="transmembrane region" description="Helical" evidence="18">
    <location>
        <begin position="150"/>
        <end position="169"/>
    </location>
</feature>
<gene>
    <name evidence="20" type="ORF">AWB95_03870</name>
    <name evidence="21" type="ORF">CQY23_17885</name>
</gene>
<dbReference type="GO" id="GO:0046872">
    <property type="term" value="F:metal ion binding"/>
    <property type="evidence" value="ECO:0007669"/>
    <property type="project" value="UniProtKB-KW"/>
</dbReference>
<feature type="transmembrane region" description="Helical" evidence="18">
    <location>
        <begin position="181"/>
        <end position="202"/>
    </location>
</feature>
<evidence type="ECO:0000256" key="18">
    <source>
        <dbReference type="SAM" id="Phobius"/>
    </source>
</evidence>
<dbReference type="GO" id="GO:0004383">
    <property type="term" value="F:guanylate cyclase activity"/>
    <property type="evidence" value="ECO:0007669"/>
    <property type="project" value="TreeGrafter"/>
</dbReference>
<keyword evidence="11" id="KW-0115">cAMP biosynthesis</keyword>
<proteinExistence type="inferred from homology"/>
<dbReference type="EMBL" id="PDKV01000025">
    <property type="protein sequence ID" value="PIB77032.1"/>
    <property type="molecule type" value="Genomic_DNA"/>
</dbReference>
<dbReference type="InterPro" id="IPR050401">
    <property type="entry name" value="Cyclic_nucleotide_synthase"/>
</dbReference>
<comment type="similarity">
    <text evidence="17">Belongs to the adenylyl cyclase class-4/guanylyl cyclase family.</text>
</comment>
<evidence type="ECO:0000259" key="19">
    <source>
        <dbReference type="PROSITE" id="PS50125"/>
    </source>
</evidence>
<dbReference type="STRING" id="28045.AWB95_03870"/>
<feature type="transmembrane region" description="Helical" evidence="18">
    <location>
        <begin position="99"/>
        <end position="121"/>
    </location>
</feature>
<evidence type="ECO:0000256" key="9">
    <source>
        <dbReference type="ARBA" id="ARBA00022842"/>
    </source>
</evidence>
<evidence type="ECO:0000313" key="21">
    <source>
        <dbReference type="EMBL" id="PIB77032.1"/>
    </source>
</evidence>
<evidence type="ECO:0000256" key="8">
    <source>
        <dbReference type="ARBA" id="ARBA00022840"/>
    </source>
</evidence>
<dbReference type="SMART" id="SM00044">
    <property type="entry name" value="CYCc"/>
    <property type="match status" value="1"/>
</dbReference>
<dbReference type="SUPFAM" id="SSF55073">
    <property type="entry name" value="Nucleotide cyclase"/>
    <property type="match status" value="1"/>
</dbReference>
<dbReference type="GO" id="GO:0005524">
    <property type="term" value="F:ATP binding"/>
    <property type="evidence" value="ECO:0007669"/>
    <property type="project" value="UniProtKB-KW"/>
</dbReference>
<feature type="transmembrane region" description="Helical" evidence="18">
    <location>
        <begin position="127"/>
        <end position="143"/>
    </location>
</feature>
<comment type="subunit">
    <text evidence="16">Homodimer. Can also exist as monomer.</text>
</comment>
<keyword evidence="13 17" id="KW-0456">Lyase</keyword>
<evidence type="ECO:0000256" key="6">
    <source>
        <dbReference type="ARBA" id="ARBA00022723"/>
    </source>
</evidence>
<dbReference type="GO" id="GO:0005886">
    <property type="term" value="C:plasma membrane"/>
    <property type="evidence" value="ECO:0007669"/>
    <property type="project" value="TreeGrafter"/>
</dbReference>
<dbReference type="GO" id="GO:0035556">
    <property type="term" value="P:intracellular signal transduction"/>
    <property type="evidence" value="ECO:0007669"/>
    <property type="project" value="InterPro"/>
</dbReference>
<comment type="subcellular location">
    <subcellularLocation>
        <location evidence="2">Membrane</location>
    </subcellularLocation>
</comment>
<evidence type="ECO:0000256" key="1">
    <source>
        <dbReference type="ARBA" id="ARBA00001593"/>
    </source>
</evidence>
<evidence type="ECO:0000256" key="11">
    <source>
        <dbReference type="ARBA" id="ARBA00022998"/>
    </source>
</evidence>
<keyword evidence="9" id="KW-0460">Magnesium</keyword>
<evidence type="ECO:0000256" key="14">
    <source>
        <dbReference type="ARBA" id="ARBA00032597"/>
    </source>
</evidence>
<dbReference type="FunFam" id="3.30.70.1230:FF:000033">
    <property type="entry name" value="Adenylate cyclase"/>
    <property type="match status" value="1"/>
</dbReference>
<evidence type="ECO:0000256" key="13">
    <source>
        <dbReference type="ARBA" id="ARBA00023239"/>
    </source>
</evidence>
<evidence type="ECO:0000256" key="10">
    <source>
        <dbReference type="ARBA" id="ARBA00022989"/>
    </source>
</evidence>
<keyword evidence="8" id="KW-0067">ATP-binding</keyword>
<sequence>MAAKKCGAPPDWTAGSSRKPDCVAAVRTQSRARTQHYVDSVSRRLRVLKITAWIGAAILVGFAILELFSVHTAPWIPIFQLVVAAIYVMTPMLYRFGELVAPLTFVGFGYATIFLLCWTVGTGSGLQYYFLVAATLVVLTLGIEHIILAATLAGVGAALAITVQFLVPYDTGVQPAWAQTTGFIVTIASACIMVVATVWYALREIARAEAVMEAEYERSETLLANIMPTSIAARLKDPARNVIADKYDEASVLFADIAGFTERASDTNPAELVRFLDRLYTEFDTLVDKHRLEKIKVSGDSYMVVSGVPWPRRDHVEALAQLALDMKDAVADLKDPQGRPVPLRIGLATGPVVAGVVGSRRFFYDVWGDAVNVASRMESTDAVGRIQVPEPVYERLKNDFLLEERGDVAVKGKGVMRTWYLVGRRPDADSGGRRAAASQPAGV</sequence>
<feature type="domain" description="Guanylate cyclase" evidence="19">
    <location>
        <begin position="251"/>
        <end position="378"/>
    </location>
</feature>
<evidence type="ECO:0000256" key="12">
    <source>
        <dbReference type="ARBA" id="ARBA00023136"/>
    </source>
</evidence>
<keyword evidence="10 18" id="KW-1133">Transmembrane helix</keyword>
<protein>
    <recommendedName>
        <fullName evidence="4">Adenylate cyclase</fullName>
        <ecNumber evidence="3">4.6.1.1</ecNumber>
    </recommendedName>
    <alternativeName>
        <fullName evidence="14">ATP pyrophosphate-lyase</fullName>
    </alternativeName>
    <alternativeName>
        <fullName evidence="15">Adenylyl cyclase</fullName>
    </alternativeName>
</protein>
<dbReference type="GO" id="GO:0001653">
    <property type="term" value="F:peptide receptor activity"/>
    <property type="evidence" value="ECO:0007669"/>
    <property type="project" value="TreeGrafter"/>
</dbReference>
<comment type="catalytic activity">
    <reaction evidence="1">
        <text>ATP = 3',5'-cyclic AMP + diphosphate</text>
        <dbReference type="Rhea" id="RHEA:15389"/>
        <dbReference type="ChEBI" id="CHEBI:30616"/>
        <dbReference type="ChEBI" id="CHEBI:33019"/>
        <dbReference type="ChEBI" id="CHEBI:58165"/>
        <dbReference type="EC" id="4.6.1.1"/>
    </reaction>
</comment>
<dbReference type="InterPro" id="IPR018297">
    <property type="entry name" value="A/G_cyclase_CS"/>
</dbReference>
<dbReference type="InterPro" id="IPR048432">
    <property type="entry name" value="MASE7"/>
</dbReference>
<dbReference type="GO" id="GO:0007168">
    <property type="term" value="P:receptor guanylyl cyclase signaling pathway"/>
    <property type="evidence" value="ECO:0007669"/>
    <property type="project" value="TreeGrafter"/>
</dbReference>
<dbReference type="Pfam" id="PF20967">
    <property type="entry name" value="MASE7"/>
    <property type="match status" value="1"/>
</dbReference>
<name>A0A1X1RV89_MYCCE</name>
<dbReference type="PANTHER" id="PTHR11920:SF335">
    <property type="entry name" value="GUANYLATE CYCLASE"/>
    <property type="match status" value="1"/>
</dbReference>
<keyword evidence="5 18" id="KW-0812">Transmembrane</keyword>
<dbReference type="Proteomes" id="UP000230971">
    <property type="component" value="Unassembled WGS sequence"/>
</dbReference>
<evidence type="ECO:0000256" key="4">
    <source>
        <dbReference type="ARBA" id="ARBA00021420"/>
    </source>
</evidence>
<dbReference type="OrthoDB" id="315417at2"/>
<feature type="transmembrane region" description="Helical" evidence="18">
    <location>
        <begin position="50"/>
        <end position="69"/>
    </location>
</feature>
<evidence type="ECO:0000256" key="17">
    <source>
        <dbReference type="RuleBase" id="RU000405"/>
    </source>
</evidence>
<keyword evidence="7" id="KW-0547">Nucleotide-binding</keyword>
<dbReference type="InterPro" id="IPR001054">
    <property type="entry name" value="A/G_cyclase"/>
</dbReference>
<dbReference type="GO" id="GO:0006171">
    <property type="term" value="P:cAMP biosynthetic process"/>
    <property type="evidence" value="ECO:0007669"/>
    <property type="project" value="UniProtKB-KW"/>
</dbReference>
<dbReference type="PROSITE" id="PS50125">
    <property type="entry name" value="GUANYLATE_CYCLASE_2"/>
    <property type="match status" value="1"/>
</dbReference>
<accession>A0A1X1RV89</accession>
<dbReference type="EMBL" id="LQOM01000015">
    <property type="protein sequence ID" value="ORV18370.1"/>
    <property type="molecule type" value="Genomic_DNA"/>
</dbReference>
<keyword evidence="22" id="KW-1185">Reference proteome</keyword>
<dbReference type="EC" id="4.6.1.1" evidence="3"/>
<dbReference type="Proteomes" id="UP000193907">
    <property type="component" value="Unassembled WGS sequence"/>
</dbReference>
<dbReference type="PANTHER" id="PTHR11920">
    <property type="entry name" value="GUANYLYL CYCLASE"/>
    <property type="match status" value="1"/>
</dbReference>
<evidence type="ECO:0000256" key="7">
    <source>
        <dbReference type="ARBA" id="ARBA00022741"/>
    </source>
</evidence>
<evidence type="ECO:0000256" key="2">
    <source>
        <dbReference type="ARBA" id="ARBA00004370"/>
    </source>
</evidence>
<dbReference type="PROSITE" id="PS00452">
    <property type="entry name" value="GUANYLATE_CYCLASE_1"/>
    <property type="match status" value="1"/>
</dbReference>
<keyword evidence="6" id="KW-0479">Metal-binding</keyword>
<feature type="transmembrane region" description="Helical" evidence="18">
    <location>
        <begin position="75"/>
        <end position="94"/>
    </location>
</feature>
<dbReference type="RefSeq" id="WP_062540837.1">
    <property type="nucleotide sequence ID" value="NZ_BBUN01000278.1"/>
</dbReference>
<evidence type="ECO:0000313" key="22">
    <source>
        <dbReference type="Proteomes" id="UP000193907"/>
    </source>
</evidence>
<dbReference type="CDD" id="cd07302">
    <property type="entry name" value="CHD"/>
    <property type="match status" value="1"/>
</dbReference>